<dbReference type="STRING" id="48709.A0A1D2MKA9"/>
<dbReference type="EC" id="1.-.-.-" evidence="5"/>
<protein>
    <recommendedName>
        <fullName evidence="5">Flavin-containing monooxygenase</fullName>
        <ecNumber evidence="5">1.-.-.-</ecNumber>
    </recommendedName>
</protein>
<keyword evidence="7" id="KW-1185">Reference proteome</keyword>
<reference evidence="6 7" key="1">
    <citation type="journal article" date="2016" name="Genome Biol. Evol.">
        <title>Gene Family Evolution Reflects Adaptation to Soil Environmental Stressors in the Genome of the Collembolan Orchesella cincta.</title>
        <authorList>
            <person name="Faddeeva-Vakhrusheva A."/>
            <person name="Derks M.F."/>
            <person name="Anvar S.Y."/>
            <person name="Agamennone V."/>
            <person name="Suring W."/>
            <person name="Smit S."/>
            <person name="van Straalen N.M."/>
            <person name="Roelofs D."/>
        </authorList>
    </citation>
    <scope>NUCLEOTIDE SEQUENCE [LARGE SCALE GENOMIC DNA]</scope>
    <source>
        <tissue evidence="6">Mixed pool</tissue>
    </source>
</reference>
<dbReference type="EMBL" id="LJIJ01000984">
    <property type="protein sequence ID" value="ODM93447.1"/>
    <property type="molecule type" value="Genomic_DNA"/>
</dbReference>
<organism evidence="6 7">
    <name type="scientific">Orchesella cincta</name>
    <name type="common">Springtail</name>
    <name type="synonym">Podura cincta</name>
    <dbReference type="NCBI Taxonomy" id="48709"/>
    <lineage>
        <taxon>Eukaryota</taxon>
        <taxon>Metazoa</taxon>
        <taxon>Ecdysozoa</taxon>
        <taxon>Arthropoda</taxon>
        <taxon>Hexapoda</taxon>
        <taxon>Collembola</taxon>
        <taxon>Entomobryomorpha</taxon>
        <taxon>Entomobryoidea</taxon>
        <taxon>Orchesellidae</taxon>
        <taxon>Orchesellinae</taxon>
        <taxon>Orchesella</taxon>
    </lineage>
</organism>
<dbReference type="PRINTS" id="PR00370">
    <property type="entry name" value="FMOXYGENASE"/>
</dbReference>
<dbReference type="InterPro" id="IPR036188">
    <property type="entry name" value="FAD/NAD-bd_sf"/>
</dbReference>
<evidence type="ECO:0000256" key="4">
    <source>
        <dbReference type="ARBA" id="ARBA00023002"/>
    </source>
</evidence>
<keyword evidence="5 6" id="KW-0503">Monooxygenase</keyword>
<dbReference type="InterPro" id="IPR051209">
    <property type="entry name" value="FAD-bind_Monooxygenase_sf"/>
</dbReference>
<keyword evidence="4 5" id="KW-0560">Oxidoreductase</keyword>
<comment type="caution">
    <text evidence="6">The sequence shown here is derived from an EMBL/GenBank/DDBJ whole genome shotgun (WGS) entry which is preliminary data.</text>
</comment>
<keyword evidence="3 5" id="KW-0274">FAD</keyword>
<dbReference type="InterPro" id="IPR000960">
    <property type="entry name" value="Flavin_mOase"/>
</dbReference>
<evidence type="ECO:0000256" key="2">
    <source>
        <dbReference type="ARBA" id="ARBA00022630"/>
    </source>
</evidence>
<dbReference type="PANTHER" id="PTHR42877:SF4">
    <property type="entry name" value="FAD_NAD(P)-BINDING DOMAIN-CONTAINING PROTEIN-RELATED"/>
    <property type="match status" value="1"/>
</dbReference>
<dbReference type="Proteomes" id="UP000094527">
    <property type="component" value="Unassembled WGS sequence"/>
</dbReference>
<dbReference type="GO" id="GO:0050661">
    <property type="term" value="F:NADP binding"/>
    <property type="evidence" value="ECO:0007669"/>
    <property type="project" value="InterPro"/>
</dbReference>
<evidence type="ECO:0000256" key="5">
    <source>
        <dbReference type="RuleBase" id="RU361177"/>
    </source>
</evidence>
<comment type="similarity">
    <text evidence="5">Belongs to the FMO family.</text>
</comment>
<dbReference type="OrthoDB" id="66881at2759"/>
<evidence type="ECO:0000313" key="7">
    <source>
        <dbReference type="Proteomes" id="UP000094527"/>
    </source>
</evidence>
<evidence type="ECO:0000256" key="3">
    <source>
        <dbReference type="ARBA" id="ARBA00022827"/>
    </source>
</evidence>
<name>A0A1D2MKA9_ORCCI</name>
<comment type="cofactor">
    <cofactor evidence="5">
        <name>FAD</name>
        <dbReference type="ChEBI" id="CHEBI:57692"/>
    </cofactor>
</comment>
<dbReference type="InterPro" id="IPR020946">
    <property type="entry name" value="Flavin_mOase-like"/>
</dbReference>
<dbReference type="Gene3D" id="3.50.50.60">
    <property type="entry name" value="FAD/NAD(P)-binding domain"/>
    <property type="match status" value="2"/>
</dbReference>
<evidence type="ECO:0000256" key="1">
    <source>
        <dbReference type="ARBA" id="ARBA00010139"/>
    </source>
</evidence>
<proteinExistence type="inferred from homology"/>
<comment type="similarity">
    <text evidence="1">Belongs to the FAD-binding monooxygenase family.</text>
</comment>
<dbReference type="GO" id="GO:0004499">
    <property type="term" value="F:N,N-dimethylaniline monooxygenase activity"/>
    <property type="evidence" value="ECO:0007669"/>
    <property type="project" value="InterPro"/>
</dbReference>
<dbReference type="SUPFAM" id="SSF51905">
    <property type="entry name" value="FAD/NAD(P)-binding domain"/>
    <property type="match status" value="2"/>
</dbReference>
<keyword evidence="2 5" id="KW-0285">Flavoprotein</keyword>
<gene>
    <name evidence="6" type="ORF">Ocin01_13235</name>
</gene>
<accession>A0A1D2MKA9</accession>
<dbReference type="AlphaFoldDB" id="A0A1D2MKA9"/>
<dbReference type="GO" id="GO:0050660">
    <property type="term" value="F:flavin adenine dinucleotide binding"/>
    <property type="evidence" value="ECO:0007669"/>
    <property type="project" value="InterPro"/>
</dbReference>
<evidence type="ECO:0000313" key="6">
    <source>
        <dbReference type="EMBL" id="ODM93447.1"/>
    </source>
</evidence>
<dbReference type="Pfam" id="PF00743">
    <property type="entry name" value="FMO-like"/>
    <property type="match status" value="1"/>
</dbReference>
<sequence length="477" mass="54733">MEGKEKTICIVGAGFSGLCTAIKIKKKLPNYSITIYDTNADFGGTWLVNTYPGCACDIPSHLYSFSFEPNPSWSSQYPSQVEILTYMKTLARKYSLYENAKFRHEVKQLEWLEETMKWKASVLDSQSKQLHSLCYDFVFCGTGEYHIPKTPEIFNSFQGSMMHSAEWQPQVELEGKTVAVVGSGASAIQIIPNIASQVGKLLSYQRTPPWVIGRLQFNFAPLVQWAFAKIPGMRRFYRNSIYLANEIQYPVFQIQGFLSHIARPIAVLLGKLHLRRQVSNRHLRAKLLPNYSFGCNRVCLSSDYYPALTRENVEVIRDDIIQVTHDSIVTKDRREKIDVLILATGFDIHEYFGPMEIVGRKGENILRKWKVDKPSIYLGIASHLMPNLFFIHGPGVSLNEIERRGASAISVKESVEKAYMLRHQRDMKNTVWSSNDCGSYYANSQNVITIVYPRSQIDYWLRTLKFNPDNFEFLMQH</sequence>
<dbReference type="PANTHER" id="PTHR42877">
    <property type="entry name" value="L-ORNITHINE N(5)-MONOOXYGENASE-RELATED"/>
    <property type="match status" value="1"/>
</dbReference>